<organism evidence="3 4">
    <name type="scientific">Psilocybe cyanescens</name>
    <dbReference type="NCBI Taxonomy" id="93625"/>
    <lineage>
        <taxon>Eukaryota</taxon>
        <taxon>Fungi</taxon>
        <taxon>Dikarya</taxon>
        <taxon>Basidiomycota</taxon>
        <taxon>Agaricomycotina</taxon>
        <taxon>Agaricomycetes</taxon>
        <taxon>Agaricomycetidae</taxon>
        <taxon>Agaricales</taxon>
        <taxon>Agaricineae</taxon>
        <taxon>Strophariaceae</taxon>
        <taxon>Psilocybe</taxon>
    </lineage>
</organism>
<dbReference type="InterPro" id="IPR056884">
    <property type="entry name" value="NPHP3-like_N"/>
</dbReference>
<evidence type="ECO:0000256" key="1">
    <source>
        <dbReference type="ARBA" id="ARBA00022737"/>
    </source>
</evidence>
<feature type="domain" description="NACHT" evidence="2">
    <location>
        <begin position="100"/>
        <end position="251"/>
    </location>
</feature>
<keyword evidence="4" id="KW-1185">Reference proteome</keyword>
<dbReference type="OrthoDB" id="194358at2759"/>
<name>A0A409XTK7_PSICY</name>
<sequence length="1060" mass="121724">MPKDEKYSAIRAHRTHNSGMQLFQGARNVMITGGSIQQVEGDYYDGGRDVGLHILGQHIATDAMYNSAERFPPAKCHPGTREKIISAIIGWVYDPTPKKRALWLNGPAGAGKSAIAHSIAVLLQEISDDSKYAGSFFFAKDVIGRGDGTKLFPTIAYQLALKFPSFRAQIDAAMLSNPTLPTKSIDIQLQYLIIEPLLRVNDWPAHNPTVIIDGLDECAGSKRMQSEILSHISKAIIEHNIPIRFLIVSRPEYWISDSFEIGPLVHVTKPLCLRDDEDADKDIEKYLREGFNKIYEENFQIMSSTPHPWPPDHIIRWFMYSASGQYIYASTVLEFVGASSNFCDPREQLLILTTPGPHRASAFSDLDKLYATILSSYPRPNTMKLVLGGLLLNYGEKTIQEMLGVDSGEIQLVLRALSSLIRISKVEYSEEFRVLEPIFGFPLVEASIEFCHLSFQEFLLDESRSGEYAIDKSAVGNEFICAVLKLGVDIVEDSPRAKVTIERMGLSIYRDMLDGLQYMSMRVRLDVRSIANVLEELCESLRKIIACKPSHVSQARHLYWFTTSVLDFLTDMELMPASDDQYWRKKHLHLLQSLIDVLTVAQTISAQQIMNRSPKNSATFAYINLYSSSPYYHREHSIEHILESMNIGLDTIISDLQHLPDLVFFYFEHSDRGHLGKIFIGPYFLAVHHKVQGQCQENQHIGVWDHQIVSLSAEHFTGILHGYDDPLSVASPWESERTAECFLRYSRISDIHSKEYFEDSKKMQIFNIIMDTSFWDRLRHIDEDSIKLILGALGWFNRQMTEPSKDVIRDHDSRLPQTMLYVAKRIFEIGYLPYFTDSYYSKLWMISDRDEIPSVSLHITPPPHGEPYSIVEEKTLAPDEYKYLIPDISPSNIHEWITEFHEQVFAREENLVISPYDWYPHLSAFLLTVLVRNQYAVLNANFEQYWKPITKKFFLPFIKCLPYAIPTRQNLNALRALHHLCPKIHPRHQWRPPFGFCSLAIDFLKKYDRSSLSPPEFVSLKDWLSGLRTRESRRILRGHIGSYRRVYDAYDVYTTDEGES</sequence>
<reference evidence="3 4" key="1">
    <citation type="journal article" date="2018" name="Evol. Lett.">
        <title>Horizontal gene cluster transfer increased hallucinogenic mushroom diversity.</title>
        <authorList>
            <person name="Reynolds H.T."/>
            <person name="Vijayakumar V."/>
            <person name="Gluck-Thaler E."/>
            <person name="Korotkin H.B."/>
            <person name="Matheny P.B."/>
            <person name="Slot J.C."/>
        </authorList>
    </citation>
    <scope>NUCLEOTIDE SEQUENCE [LARGE SCALE GENOMIC DNA]</scope>
    <source>
        <strain evidence="3 4">2631</strain>
    </source>
</reference>
<dbReference type="Pfam" id="PF24883">
    <property type="entry name" value="NPHP3_N"/>
    <property type="match status" value="1"/>
</dbReference>
<dbReference type="AlphaFoldDB" id="A0A409XTK7"/>
<dbReference type="EMBL" id="NHYD01000451">
    <property type="protein sequence ID" value="PPQ94143.1"/>
    <property type="molecule type" value="Genomic_DNA"/>
</dbReference>
<comment type="caution">
    <text evidence="3">The sequence shown here is derived from an EMBL/GenBank/DDBJ whole genome shotgun (WGS) entry which is preliminary data.</text>
</comment>
<evidence type="ECO:0000259" key="2">
    <source>
        <dbReference type="PROSITE" id="PS50837"/>
    </source>
</evidence>
<dbReference type="Proteomes" id="UP000283269">
    <property type="component" value="Unassembled WGS sequence"/>
</dbReference>
<evidence type="ECO:0000313" key="4">
    <source>
        <dbReference type="Proteomes" id="UP000283269"/>
    </source>
</evidence>
<keyword evidence="1" id="KW-0677">Repeat</keyword>
<dbReference type="Gene3D" id="3.40.50.300">
    <property type="entry name" value="P-loop containing nucleotide triphosphate hydrolases"/>
    <property type="match status" value="1"/>
</dbReference>
<dbReference type="InterPro" id="IPR007111">
    <property type="entry name" value="NACHT_NTPase"/>
</dbReference>
<dbReference type="PROSITE" id="PS50837">
    <property type="entry name" value="NACHT"/>
    <property type="match status" value="1"/>
</dbReference>
<dbReference type="PANTHER" id="PTHR10039">
    <property type="entry name" value="AMELOGENIN"/>
    <property type="match status" value="1"/>
</dbReference>
<dbReference type="InParanoid" id="A0A409XTK7"/>
<dbReference type="PANTHER" id="PTHR10039:SF17">
    <property type="entry name" value="FUNGAL STAND N-TERMINAL GOODBYE DOMAIN-CONTAINING PROTEIN-RELATED"/>
    <property type="match status" value="1"/>
</dbReference>
<evidence type="ECO:0000313" key="3">
    <source>
        <dbReference type="EMBL" id="PPQ94143.1"/>
    </source>
</evidence>
<gene>
    <name evidence="3" type="ORF">CVT25_007981</name>
</gene>
<dbReference type="InterPro" id="IPR027417">
    <property type="entry name" value="P-loop_NTPase"/>
</dbReference>
<proteinExistence type="predicted"/>
<accession>A0A409XTK7</accession>
<dbReference type="SUPFAM" id="SSF52540">
    <property type="entry name" value="P-loop containing nucleoside triphosphate hydrolases"/>
    <property type="match status" value="1"/>
</dbReference>
<protein>
    <recommendedName>
        <fullName evidence="2">NACHT domain-containing protein</fullName>
    </recommendedName>
</protein>